<comment type="function">
    <text evidence="4">Acts as a flagellar brake, regulating swimming and swarming in a bis-(3'-5') cyclic diguanylic acid (c-di-GMP)-dependent manner. Binds 1 c-di-GMP dimer per subunit. Increasing levels of c-di-GMP lead to decreased motility.</text>
</comment>
<dbReference type="Pfam" id="PF07238">
    <property type="entry name" value="PilZ"/>
    <property type="match status" value="1"/>
</dbReference>
<accession>A0ABT2A5L1</accession>
<dbReference type="InterPro" id="IPR023787">
    <property type="entry name" value="T3SS_YcgR"/>
</dbReference>
<comment type="subcellular location">
    <subcellularLocation>
        <location evidence="4">Bacterial flagellum basal body</location>
    </subcellularLocation>
</comment>
<protein>
    <recommendedName>
        <fullName evidence="4">Flagellar brake protein YcgR</fullName>
    </recommendedName>
    <alternativeName>
        <fullName evidence="4">Cyclic di-GMP binding protein YcgR</fullName>
    </alternativeName>
</protein>
<proteinExistence type="inferred from homology"/>
<sequence length="249" mass="28020">MNKMEPENWHDYEVESRREILALMRRISEQRQLVRMIVSGTSDSCITSLLAIDPDSNTMTFDRSVDAEQHHRILAAGGIDCETSLDKIRILFSVRNLRETAYENGTALQAPVPETLIRLQRREYYRIPTPLSNPVRVVLPVAGNGETAPLTLPLADLSCGGIAILDNKRQLNNQIGLVLPDCRIELPEFGPVTTSLQIRNSVDMTLLHNKPNHRLGCQFVDISPANLAKVQRYITKLQREQNARMAGLV</sequence>
<dbReference type="HAMAP" id="MF_01457">
    <property type="entry name" value="YcgR"/>
    <property type="match status" value="1"/>
</dbReference>
<evidence type="ECO:0000256" key="1">
    <source>
        <dbReference type="ARBA" id="ARBA00022636"/>
    </source>
</evidence>
<evidence type="ECO:0000313" key="8">
    <source>
        <dbReference type="Proteomes" id="UP001205560"/>
    </source>
</evidence>
<evidence type="ECO:0000256" key="4">
    <source>
        <dbReference type="HAMAP-Rule" id="MF_01457"/>
    </source>
</evidence>
<dbReference type="Pfam" id="PF07317">
    <property type="entry name" value="PilZN"/>
    <property type="match status" value="1"/>
</dbReference>
<dbReference type="EMBL" id="JANUGX010000009">
    <property type="protein sequence ID" value="MCS0589473.1"/>
    <property type="molecule type" value="Genomic_DNA"/>
</dbReference>
<dbReference type="Gene3D" id="2.30.110.10">
    <property type="entry name" value="Electron Transport, Fmn-binding Protein, Chain A"/>
    <property type="match status" value="1"/>
</dbReference>
<gene>
    <name evidence="4" type="primary">ycgR</name>
    <name evidence="7" type="ORF">NX782_09655</name>
</gene>
<dbReference type="InterPro" id="IPR009875">
    <property type="entry name" value="PilZ_domain"/>
</dbReference>
<keyword evidence="2 4" id="KW-0547">Nucleotide-binding</keyword>
<keyword evidence="7" id="KW-0282">Flagellum</keyword>
<reference evidence="7 8" key="1">
    <citation type="submission" date="2022-08" db="EMBL/GenBank/DDBJ databases">
        <title>Reclassification of Massilia species as members of the genera Telluria, Duganella, Pseudoduganella, Mokoshia gen. nov. and Zemynaea gen. nov. using orthogonal and non-orthogonal genome-based approaches.</title>
        <authorList>
            <person name="Bowman J.P."/>
        </authorList>
    </citation>
    <scope>NUCLEOTIDE SEQUENCE [LARGE SCALE GENOMIC DNA]</scope>
    <source>
        <strain evidence="7 8">LMG 28164</strain>
    </source>
</reference>
<evidence type="ECO:0000256" key="3">
    <source>
        <dbReference type="ARBA" id="ARBA00023143"/>
    </source>
</evidence>
<evidence type="ECO:0000256" key="2">
    <source>
        <dbReference type="ARBA" id="ARBA00022741"/>
    </source>
</evidence>
<keyword evidence="1 4" id="KW-0973">c-di-GMP</keyword>
<feature type="domain" description="Type III secretion system flagellar brake protein YcgR PilZN" evidence="6">
    <location>
        <begin position="12"/>
        <end position="118"/>
    </location>
</feature>
<keyword evidence="7" id="KW-0969">Cilium</keyword>
<evidence type="ECO:0000259" key="5">
    <source>
        <dbReference type="Pfam" id="PF07238"/>
    </source>
</evidence>
<feature type="domain" description="PilZ" evidence="5">
    <location>
        <begin position="120"/>
        <end position="235"/>
    </location>
</feature>
<evidence type="ECO:0000313" key="7">
    <source>
        <dbReference type="EMBL" id="MCS0589473.1"/>
    </source>
</evidence>
<dbReference type="Gene3D" id="2.40.10.220">
    <property type="entry name" value="predicted glycosyltransferase like domains"/>
    <property type="match status" value="1"/>
</dbReference>
<keyword evidence="3 4" id="KW-0975">Bacterial flagellum</keyword>
<evidence type="ECO:0000259" key="6">
    <source>
        <dbReference type="Pfam" id="PF07317"/>
    </source>
</evidence>
<keyword evidence="7" id="KW-0966">Cell projection</keyword>
<dbReference type="InterPro" id="IPR009926">
    <property type="entry name" value="T3SS_YcgR_PilZN"/>
</dbReference>
<keyword evidence="8" id="KW-1185">Reference proteome</keyword>
<comment type="caution">
    <text evidence="7">The sequence shown here is derived from an EMBL/GenBank/DDBJ whole genome shotgun (WGS) entry which is preliminary data.</text>
</comment>
<comment type="similarity">
    <text evidence="4">Belongs to the YcgR family.</text>
</comment>
<dbReference type="InterPro" id="IPR012349">
    <property type="entry name" value="Split_barrel_FMN-bd"/>
</dbReference>
<comment type="subunit">
    <text evidence="4">Monomer. Interacts with the flagellar basal bodies.</text>
</comment>
<dbReference type="Proteomes" id="UP001205560">
    <property type="component" value="Unassembled WGS sequence"/>
</dbReference>
<dbReference type="RefSeq" id="WP_258845335.1">
    <property type="nucleotide sequence ID" value="NZ_JBHTHT010000032.1"/>
</dbReference>
<organism evidence="7 8">
    <name type="scientific">Massilia norwichensis</name>
    <dbReference type="NCBI Taxonomy" id="1442366"/>
    <lineage>
        <taxon>Bacteria</taxon>
        <taxon>Pseudomonadati</taxon>
        <taxon>Pseudomonadota</taxon>
        <taxon>Betaproteobacteria</taxon>
        <taxon>Burkholderiales</taxon>
        <taxon>Oxalobacteraceae</taxon>
        <taxon>Telluria group</taxon>
        <taxon>Massilia</taxon>
    </lineage>
</organism>
<name>A0ABT2A5L1_9BURK</name>